<evidence type="ECO:0000313" key="17">
    <source>
        <dbReference type="Proteomes" id="UP000528322"/>
    </source>
</evidence>
<dbReference type="GO" id="GO:0005524">
    <property type="term" value="F:ATP binding"/>
    <property type="evidence" value="ECO:0007669"/>
    <property type="project" value="UniProtKB-UniRule"/>
</dbReference>
<dbReference type="InterPro" id="IPR005482">
    <property type="entry name" value="Biotin_COase_C"/>
</dbReference>
<feature type="domain" description="Biotin carboxylation" evidence="15">
    <location>
        <begin position="1"/>
        <end position="445"/>
    </location>
</feature>
<dbReference type="PROSITE" id="PS00867">
    <property type="entry name" value="CPSASE_2"/>
    <property type="match status" value="1"/>
</dbReference>
<evidence type="ECO:0000256" key="3">
    <source>
        <dbReference type="ARBA" id="ARBA00011750"/>
    </source>
</evidence>
<keyword evidence="13" id="KW-0443">Lipid metabolism</keyword>
<comment type="function">
    <text evidence="1 13">This protein is a component of the acetyl coenzyme A carboxylase complex; first, biotin carboxylase catalyzes the carboxylation of the carrier protein and then the transcarboxylase transfers the carboxyl group to form malonyl-CoA.</text>
</comment>
<proteinExistence type="predicted"/>
<dbReference type="FunFam" id="3.40.50.20:FF:000010">
    <property type="entry name" value="Propionyl-CoA carboxylase subunit alpha"/>
    <property type="match status" value="1"/>
</dbReference>
<dbReference type="InterPro" id="IPR051602">
    <property type="entry name" value="ACC_Biotin_Carboxylase"/>
</dbReference>
<dbReference type="InterPro" id="IPR011764">
    <property type="entry name" value="Biotin_carboxylation_dom"/>
</dbReference>
<dbReference type="FunFam" id="3.30.1490.20:FF:000003">
    <property type="entry name" value="acetyl-CoA carboxylase isoform X1"/>
    <property type="match status" value="1"/>
</dbReference>
<keyword evidence="10 13" id="KW-0092">Biotin</keyword>
<accession>A0A7W8DHN9</accession>
<dbReference type="Pfam" id="PF02786">
    <property type="entry name" value="CPSase_L_D2"/>
    <property type="match status" value="1"/>
</dbReference>
<dbReference type="GO" id="GO:0006633">
    <property type="term" value="P:fatty acid biosynthetic process"/>
    <property type="evidence" value="ECO:0007669"/>
    <property type="project" value="UniProtKB-KW"/>
</dbReference>
<evidence type="ECO:0000256" key="4">
    <source>
        <dbReference type="ARBA" id="ARBA00013263"/>
    </source>
</evidence>
<dbReference type="PROSITE" id="PS50975">
    <property type="entry name" value="ATP_GRASP"/>
    <property type="match status" value="1"/>
</dbReference>
<dbReference type="NCBIfam" id="TIGR00514">
    <property type="entry name" value="accC"/>
    <property type="match status" value="1"/>
</dbReference>
<sequence>MFRKVLVANRGEIAVRIIRACRELGIATVAVYSEGDRDAMHVRLADEAVCIGPAQSSHSYLNIKNIIATAELTNVDAIHPGYGFLAENANFADICNDCTIKFIGPTSNHITLMGDKARARQTMMEAGVPVIQGSYGTIVDERDALETAREIGYPVIIKASAGGGGKGMRIARNDASLQSNFNMAQNEARSAFDDPSVYIEKYIEEPKHIEFQVFGDAFGNAVHLGERDCSIQRRHQKLLEEAPSPFLTPELRQQMGEAAVKAVRHIGYENAGTVEFLVDKHGDFFFIEMNTRIQVEHPVTEMITGIDLIKEQLRVAAGKPLSFTQDNIRIQGHAIECRINAEDSVKFVPSPGKITNYHTPGGFGVRVDSAAYNGYTVPPYYDSMVGKLIVHGQDREEAIWRMRRALAEFEIRGINTTIDFHKRVLRDSNFVKGDISTNFIDLMEQQV</sequence>
<evidence type="ECO:0000256" key="8">
    <source>
        <dbReference type="ARBA" id="ARBA00022840"/>
    </source>
</evidence>
<dbReference type="PROSITE" id="PS50979">
    <property type="entry name" value="BC"/>
    <property type="match status" value="1"/>
</dbReference>
<keyword evidence="13" id="KW-0276">Fatty acid metabolism</keyword>
<comment type="caution">
    <text evidence="16">The sequence shown here is derived from an EMBL/GenBank/DDBJ whole genome shotgun (WGS) entry which is preliminary data.</text>
</comment>
<dbReference type="NCBIfam" id="NF006367">
    <property type="entry name" value="PRK08591.1"/>
    <property type="match status" value="1"/>
</dbReference>
<dbReference type="NCBIfam" id="NF004085">
    <property type="entry name" value="PRK05586.1"/>
    <property type="match status" value="1"/>
</dbReference>
<dbReference type="UniPathway" id="UPA00655">
    <property type="reaction ID" value="UER00711"/>
</dbReference>
<dbReference type="PANTHER" id="PTHR48095">
    <property type="entry name" value="PYRUVATE CARBOXYLASE SUBUNIT A"/>
    <property type="match status" value="1"/>
</dbReference>
<dbReference type="AlphaFoldDB" id="A0A7W8DHN9"/>
<comment type="pathway">
    <text evidence="2 13">Lipid metabolism; malonyl-CoA biosynthesis; malonyl-CoA from acetyl-CoA: step 1/1.</text>
</comment>
<keyword evidence="8 12" id="KW-0067">ATP-binding</keyword>
<dbReference type="Gene3D" id="3.30.470.20">
    <property type="entry name" value="ATP-grasp fold, B domain"/>
    <property type="match status" value="1"/>
</dbReference>
<evidence type="ECO:0000259" key="14">
    <source>
        <dbReference type="PROSITE" id="PS50975"/>
    </source>
</evidence>
<evidence type="ECO:0000256" key="2">
    <source>
        <dbReference type="ARBA" id="ARBA00004956"/>
    </source>
</evidence>
<keyword evidence="13" id="KW-0444">Lipid biosynthesis</keyword>
<dbReference type="InterPro" id="IPR011054">
    <property type="entry name" value="Rudment_hybrid_motif"/>
</dbReference>
<dbReference type="RefSeq" id="WP_183733287.1">
    <property type="nucleotide sequence ID" value="NZ_JACHID010000012.1"/>
</dbReference>
<keyword evidence="6" id="KW-0479">Metal-binding</keyword>
<organism evidence="16 17">
    <name type="scientific">Desulfurispira natronophila</name>
    <dbReference type="NCBI Taxonomy" id="682562"/>
    <lineage>
        <taxon>Bacteria</taxon>
        <taxon>Pseudomonadati</taxon>
        <taxon>Chrysiogenota</taxon>
        <taxon>Chrysiogenia</taxon>
        <taxon>Chrysiogenales</taxon>
        <taxon>Chrysiogenaceae</taxon>
        <taxon>Desulfurispira</taxon>
    </lineage>
</organism>
<dbReference type="InterPro" id="IPR004549">
    <property type="entry name" value="Acetyl_CoA_COase_biotin_COase"/>
</dbReference>
<dbReference type="InterPro" id="IPR011761">
    <property type="entry name" value="ATP-grasp"/>
</dbReference>
<name>A0A7W8DHN9_9BACT</name>
<keyword evidence="13" id="KW-0275">Fatty acid biosynthesis</keyword>
<evidence type="ECO:0000256" key="12">
    <source>
        <dbReference type="PROSITE-ProRule" id="PRU00409"/>
    </source>
</evidence>
<dbReference type="InterPro" id="IPR016185">
    <property type="entry name" value="PreATP-grasp_dom_sf"/>
</dbReference>
<evidence type="ECO:0000256" key="9">
    <source>
        <dbReference type="ARBA" id="ARBA00022842"/>
    </source>
</evidence>
<dbReference type="GO" id="GO:2001295">
    <property type="term" value="P:malonyl-CoA biosynthetic process"/>
    <property type="evidence" value="ECO:0007669"/>
    <property type="project" value="UniProtKB-UniPathway"/>
</dbReference>
<evidence type="ECO:0000256" key="6">
    <source>
        <dbReference type="ARBA" id="ARBA00022723"/>
    </source>
</evidence>
<dbReference type="Proteomes" id="UP000528322">
    <property type="component" value="Unassembled WGS sequence"/>
</dbReference>
<dbReference type="GO" id="GO:0046872">
    <property type="term" value="F:metal ion binding"/>
    <property type="evidence" value="ECO:0007669"/>
    <property type="project" value="UniProtKB-KW"/>
</dbReference>
<dbReference type="InterPro" id="IPR005479">
    <property type="entry name" value="CPAse_ATP-bd"/>
</dbReference>
<dbReference type="SUPFAM" id="SSF51246">
    <property type="entry name" value="Rudiment single hybrid motif"/>
    <property type="match status" value="1"/>
</dbReference>
<dbReference type="FunFam" id="3.30.470.20:FF:000028">
    <property type="entry name" value="Methylcrotonoyl-CoA carboxylase subunit alpha, mitochondrial"/>
    <property type="match status" value="1"/>
</dbReference>
<keyword evidence="7 12" id="KW-0547">Nucleotide-binding</keyword>
<dbReference type="PANTHER" id="PTHR48095:SF2">
    <property type="entry name" value="BIOTIN CARBOXYLASE, CHLOROPLASTIC"/>
    <property type="match status" value="1"/>
</dbReference>
<feature type="domain" description="ATP-grasp" evidence="14">
    <location>
        <begin position="120"/>
        <end position="317"/>
    </location>
</feature>
<dbReference type="SMART" id="SM00878">
    <property type="entry name" value="Biotin_carb_C"/>
    <property type="match status" value="1"/>
</dbReference>
<dbReference type="PROSITE" id="PS00866">
    <property type="entry name" value="CPSASE_1"/>
    <property type="match status" value="1"/>
</dbReference>
<keyword evidence="5 13" id="KW-0436">Ligase</keyword>
<comment type="catalytic activity">
    <reaction evidence="11 13">
        <text>N(6)-biotinyl-L-lysyl-[protein] + hydrogencarbonate + ATP = N(6)-carboxybiotinyl-L-lysyl-[protein] + ADP + phosphate + H(+)</text>
        <dbReference type="Rhea" id="RHEA:13501"/>
        <dbReference type="Rhea" id="RHEA-COMP:10505"/>
        <dbReference type="Rhea" id="RHEA-COMP:10506"/>
        <dbReference type="ChEBI" id="CHEBI:15378"/>
        <dbReference type="ChEBI" id="CHEBI:17544"/>
        <dbReference type="ChEBI" id="CHEBI:30616"/>
        <dbReference type="ChEBI" id="CHEBI:43474"/>
        <dbReference type="ChEBI" id="CHEBI:83144"/>
        <dbReference type="ChEBI" id="CHEBI:83145"/>
        <dbReference type="ChEBI" id="CHEBI:456216"/>
        <dbReference type="EC" id="6.3.4.14"/>
    </reaction>
</comment>
<evidence type="ECO:0000256" key="1">
    <source>
        <dbReference type="ARBA" id="ARBA00003761"/>
    </source>
</evidence>
<evidence type="ECO:0000256" key="5">
    <source>
        <dbReference type="ARBA" id="ARBA00022598"/>
    </source>
</evidence>
<dbReference type="SUPFAM" id="SSF56059">
    <property type="entry name" value="Glutathione synthetase ATP-binding domain-like"/>
    <property type="match status" value="1"/>
</dbReference>
<dbReference type="Pfam" id="PF00289">
    <property type="entry name" value="Biotin_carb_N"/>
    <property type="match status" value="1"/>
</dbReference>
<dbReference type="Pfam" id="PF02785">
    <property type="entry name" value="Biotin_carb_C"/>
    <property type="match status" value="1"/>
</dbReference>
<evidence type="ECO:0000313" key="16">
    <source>
        <dbReference type="EMBL" id="MBB5022562.1"/>
    </source>
</evidence>
<dbReference type="SUPFAM" id="SSF52440">
    <property type="entry name" value="PreATP-grasp domain"/>
    <property type="match status" value="1"/>
</dbReference>
<protein>
    <recommendedName>
        <fullName evidence="4 13">Biotin carboxylase</fullName>
        <ecNumber evidence="4 13">6.3.4.14</ecNumber>
    </recommendedName>
    <alternativeName>
        <fullName evidence="13">Acetyl-coenzyme A carboxylase biotin carboxylase subunit A</fullName>
    </alternativeName>
</protein>
<evidence type="ECO:0000259" key="15">
    <source>
        <dbReference type="PROSITE" id="PS50979"/>
    </source>
</evidence>
<keyword evidence="17" id="KW-1185">Reference proteome</keyword>
<evidence type="ECO:0000256" key="13">
    <source>
        <dbReference type="RuleBase" id="RU365063"/>
    </source>
</evidence>
<evidence type="ECO:0000256" key="10">
    <source>
        <dbReference type="ARBA" id="ARBA00023267"/>
    </source>
</evidence>
<dbReference type="EMBL" id="JACHID010000012">
    <property type="protein sequence ID" value="MBB5022562.1"/>
    <property type="molecule type" value="Genomic_DNA"/>
</dbReference>
<keyword evidence="9" id="KW-0460">Magnesium</keyword>
<evidence type="ECO:0000256" key="11">
    <source>
        <dbReference type="ARBA" id="ARBA00048600"/>
    </source>
</evidence>
<comment type="subunit">
    <text evidence="3 13">Acetyl-CoA carboxylase is a heterohexamer of biotin carboxyl carrier protein, biotin carboxylase and the two subunits of carboxyl transferase in a 2:2 complex.</text>
</comment>
<gene>
    <name evidence="16" type="ORF">HNR37_001900</name>
</gene>
<dbReference type="GO" id="GO:0004075">
    <property type="term" value="F:biotin carboxylase activity"/>
    <property type="evidence" value="ECO:0007669"/>
    <property type="project" value="UniProtKB-EC"/>
</dbReference>
<dbReference type="InterPro" id="IPR005481">
    <property type="entry name" value="BC-like_N"/>
</dbReference>
<reference evidence="16 17" key="1">
    <citation type="submission" date="2020-08" db="EMBL/GenBank/DDBJ databases">
        <title>Genomic Encyclopedia of Type Strains, Phase IV (KMG-IV): sequencing the most valuable type-strain genomes for metagenomic binning, comparative biology and taxonomic classification.</title>
        <authorList>
            <person name="Goeker M."/>
        </authorList>
    </citation>
    <scope>NUCLEOTIDE SEQUENCE [LARGE SCALE GENOMIC DNA]</scope>
    <source>
        <strain evidence="16 17">DSM 22071</strain>
    </source>
</reference>
<dbReference type="EC" id="6.3.4.14" evidence="4 13"/>
<evidence type="ECO:0000256" key="7">
    <source>
        <dbReference type="ARBA" id="ARBA00022741"/>
    </source>
</evidence>